<evidence type="ECO:0000256" key="5">
    <source>
        <dbReference type="ARBA" id="ARBA00022842"/>
    </source>
</evidence>
<proteinExistence type="inferred from homology"/>
<reference evidence="12" key="1">
    <citation type="submission" date="2022-11" db="UniProtKB">
        <authorList>
            <consortium name="WormBaseParasite"/>
        </authorList>
    </citation>
    <scope>IDENTIFICATION</scope>
</reference>
<dbReference type="EC" id="3.6.1.23" evidence="9"/>
<accession>A0A915Q4R2</accession>
<evidence type="ECO:0000256" key="4">
    <source>
        <dbReference type="ARBA" id="ARBA00022801"/>
    </source>
</evidence>
<dbReference type="SUPFAM" id="SSF51283">
    <property type="entry name" value="dUTPase-like"/>
    <property type="match status" value="1"/>
</dbReference>
<evidence type="ECO:0000256" key="2">
    <source>
        <dbReference type="ARBA" id="ARBA00005142"/>
    </source>
</evidence>
<comment type="pathway">
    <text evidence="2 9">Pyrimidine metabolism; dUMP biosynthesis; dUMP from dCTP (dUTP route): step 2/2.</text>
</comment>
<dbReference type="GO" id="GO:0006226">
    <property type="term" value="P:dUMP biosynthetic process"/>
    <property type="evidence" value="ECO:0007669"/>
    <property type="project" value="UniProtKB-UniRule"/>
</dbReference>
<sequence>MGAQLQSKLCFGFFRVLVVYVGLRACALDVRVTASALRRFSKSIMSENSNIMSFENVVQEIGDVASTKKQKVDIVKDIKAIIPEIISSMETEKKRIYFKKLSENAHVPTYGSEWAAGADLYSAYDCVVPAKGKTCIGTDLQVQLPHGYYGRIAPRSGLASRKFIDVGAGVVDSDYRGHLSVVLFNFGTEDFQIRKGDRIAQLICEKISHCEFVEVESVEKSERGTSGFGSTGV</sequence>
<keyword evidence="6 9" id="KW-0546">Nucleotide metabolism</keyword>
<feature type="domain" description="dUTPase-like" evidence="10">
    <location>
        <begin position="104"/>
        <end position="232"/>
    </location>
</feature>
<dbReference type="CDD" id="cd07557">
    <property type="entry name" value="trimeric_dUTPase"/>
    <property type="match status" value="1"/>
</dbReference>
<protein>
    <recommendedName>
        <fullName evidence="9">Deoxyuridine 5'-triphosphate nucleotidohydrolase</fullName>
        <shortName evidence="9">dUTPase</shortName>
        <ecNumber evidence="9">3.6.1.23</ecNumber>
    </recommendedName>
    <alternativeName>
        <fullName evidence="9">dUTP pyrophosphatase</fullName>
    </alternativeName>
</protein>
<dbReference type="Pfam" id="PF00692">
    <property type="entry name" value="dUTPase"/>
    <property type="match status" value="1"/>
</dbReference>
<dbReference type="InterPro" id="IPR033704">
    <property type="entry name" value="dUTPase_trimeric"/>
</dbReference>
<evidence type="ECO:0000313" key="11">
    <source>
        <dbReference type="Proteomes" id="UP000887581"/>
    </source>
</evidence>
<keyword evidence="11" id="KW-1185">Reference proteome</keyword>
<dbReference type="InterPro" id="IPR008181">
    <property type="entry name" value="dUTPase"/>
</dbReference>
<dbReference type="AlphaFoldDB" id="A0A915Q4R2"/>
<dbReference type="FunFam" id="2.70.40.10:FF:000004">
    <property type="entry name" value="Deoxyuridine triphosphatase"/>
    <property type="match status" value="1"/>
</dbReference>
<dbReference type="NCBIfam" id="NF001862">
    <property type="entry name" value="PRK00601.1"/>
    <property type="match status" value="1"/>
</dbReference>
<dbReference type="NCBIfam" id="TIGR00576">
    <property type="entry name" value="dut"/>
    <property type="match status" value="1"/>
</dbReference>
<keyword evidence="9" id="KW-0479">Metal-binding</keyword>
<evidence type="ECO:0000256" key="6">
    <source>
        <dbReference type="ARBA" id="ARBA00023080"/>
    </source>
</evidence>
<comment type="cofactor">
    <cofactor evidence="1 9">
        <name>Mg(2+)</name>
        <dbReference type="ChEBI" id="CHEBI:18420"/>
    </cofactor>
</comment>
<dbReference type="Gene3D" id="2.70.40.10">
    <property type="match status" value="1"/>
</dbReference>
<evidence type="ECO:0000256" key="1">
    <source>
        <dbReference type="ARBA" id="ARBA00001946"/>
    </source>
</evidence>
<dbReference type="InterPro" id="IPR029054">
    <property type="entry name" value="dUTPase-like"/>
</dbReference>
<comment type="catalytic activity">
    <reaction evidence="7 9">
        <text>dUTP + H2O = dUMP + diphosphate + H(+)</text>
        <dbReference type="Rhea" id="RHEA:10248"/>
        <dbReference type="ChEBI" id="CHEBI:15377"/>
        <dbReference type="ChEBI" id="CHEBI:15378"/>
        <dbReference type="ChEBI" id="CHEBI:33019"/>
        <dbReference type="ChEBI" id="CHEBI:61555"/>
        <dbReference type="ChEBI" id="CHEBI:246422"/>
        <dbReference type="EC" id="3.6.1.23"/>
    </reaction>
</comment>
<evidence type="ECO:0000313" key="12">
    <source>
        <dbReference type="WBParaSite" id="sdigi.contig97.g4247.t1"/>
    </source>
</evidence>
<dbReference type="WBParaSite" id="sdigi.contig97.g4247.t1">
    <property type="protein sequence ID" value="sdigi.contig97.g4247.t1"/>
    <property type="gene ID" value="sdigi.contig97.g4247"/>
</dbReference>
<evidence type="ECO:0000256" key="8">
    <source>
        <dbReference type="ARBA" id="ARBA00057946"/>
    </source>
</evidence>
<evidence type="ECO:0000259" key="10">
    <source>
        <dbReference type="Pfam" id="PF00692"/>
    </source>
</evidence>
<name>A0A915Q4R2_9BILA</name>
<comment type="function">
    <text evidence="8">Catalyzes the cleavage of 2'-deoxyuridine 5'-triphosphate (dUTP) into 2'-deoxyuridine 5'-monophosphate (dUMP) and inorganic pyrophosphate and through its action efficiently prevents uracil misincorporation into DNA and at the same time provides dUMP, the substrate for de novo thymidylate biosynthesis. Inhibits peroxisome proliferator-activated receptor (PPAR) activity by binding of its N-terminal to PPAR, preventing the latter's dimerization with retinoid X receptor. Essential for embryonic development.</text>
</comment>
<dbReference type="PANTHER" id="PTHR11241:SF0">
    <property type="entry name" value="DEOXYURIDINE 5'-TRIPHOSPHATE NUCLEOTIDOHYDROLASE"/>
    <property type="match status" value="1"/>
</dbReference>
<keyword evidence="4 9" id="KW-0378">Hydrolase</keyword>
<comment type="function">
    <text evidence="9">Involved in nucleotide metabolism via production of dUMP, the immediate precursor of thymidine nucleotides, and decreases the intracellular concentration of dUTP so that uracil cannot be incorporated into DNA.</text>
</comment>
<evidence type="ECO:0000256" key="3">
    <source>
        <dbReference type="ARBA" id="ARBA00006581"/>
    </source>
</evidence>
<evidence type="ECO:0000256" key="9">
    <source>
        <dbReference type="RuleBase" id="RU367024"/>
    </source>
</evidence>
<dbReference type="GO" id="GO:0004170">
    <property type="term" value="F:dUTP diphosphatase activity"/>
    <property type="evidence" value="ECO:0007669"/>
    <property type="project" value="UniProtKB-UniRule"/>
</dbReference>
<dbReference type="GO" id="GO:0000287">
    <property type="term" value="F:magnesium ion binding"/>
    <property type="evidence" value="ECO:0007669"/>
    <property type="project" value="UniProtKB-UniRule"/>
</dbReference>
<keyword evidence="5 9" id="KW-0460">Magnesium</keyword>
<dbReference type="GO" id="GO:0046081">
    <property type="term" value="P:dUTP catabolic process"/>
    <property type="evidence" value="ECO:0007669"/>
    <property type="project" value="UniProtKB-UniRule"/>
</dbReference>
<organism evidence="11 12">
    <name type="scientific">Setaria digitata</name>
    <dbReference type="NCBI Taxonomy" id="48799"/>
    <lineage>
        <taxon>Eukaryota</taxon>
        <taxon>Metazoa</taxon>
        <taxon>Ecdysozoa</taxon>
        <taxon>Nematoda</taxon>
        <taxon>Chromadorea</taxon>
        <taxon>Rhabditida</taxon>
        <taxon>Spirurina</taxon>
        <taxon>Spiruromorpha</taxon>
        <taxon>Filarioidea</taxon>
        <taxon>Setariidae</taxon>
        <taxon>Setaria</taxon>
    </lineage>
</organism>
<comment type="similarity">
    <text evidence="3 9">Belongs to the dUTPase family.</text>
</comment>
<dbReference type="InterPro" id="IPR036157">
    <property type="entry name" value="dUTPase-like_sf"/>
</dbReference>
<dbReference type="Proteomes" id="UP000887581">
    <property type="component" value="Unplaced"/>
</dbReference>
<evidence type="ECO:0000256" key="7">
    <source>
        <dbReference type="ARBA" id="ARBA00047686"/>
    </source>
</evidence>
<dbReference type="PANTHER" id="PTHR11241">
    <property type="entry name" value="DEOXYURIDINE 5'-TRIPHOSPHATE NUCLEOTIDOHYDROLASE"/>
    <property type="match status" value="1"/>
</dbReference>